<reference evidence="3" key="1">
    <citation type="journal article" date="2020" name="mSystems">
        <title>Genome- and Community-Level Interaction Insights into Carbon Utilization and Element Cycling Functions of Hydrothermarchaeota in Hydrothermal Sediment.</title>
        <authorList>
            <person name="Zhou Z."/>
            <person name="Liu Y."/>
            <person name="Xu W."/>
            <person name="Pan J."/>
            <person name="Luo Z.H."/>
            <person name="Li M."/>
        </authorList>
    </citation>
    <scope>NUCLEOTIDE SEQUENCE [LARGE SCALE GENOMIC DNA]</scope>
    <source>
        <strain evidence="3">SpSt-1135</strain>
    </source>
</reference>
<dbReference type="InterPro" id="IPR051608">
    <property type="entry name" value="RQC_Subunit_NEMF"/>
</dbReference>
<dbReference type="GO" id="GO:0043023">
    <property type="term" value="F:ribosomal large subunit binding"/>
    <property type="evidence" value="ECO:0007669"/>
    <property type="project" value="TreeGrafter"/>
</dbReference>
<comment type="caution">
    <text evidence="3">The sequence shown here is derived from an EMBL/GenBank/DDBJ whole genome shotgun (WGS) entry which is preliminary data.</text>
</comment>
<accession>A0A7C6A600</accession>
<feature type="domain" description="NFACT RNA-binding" evidence="2">
    <location>
        <begin position="402"/>
        <end position="493"/>
    </location>
</feature>
<keyword evidence="1" id="KW-0175">Coiled coil</keyword>
<feature type="coiled-coil region" evidence="1">
    <location>
        <begin position="251"/>
        <end position="278"/>
    </location>
</feature>
<dbReference type="PANTHER" id="PTHR15239:SF6">
    <property type="entry name" value="RIBOSOME QUALITY CONTROL COMPLEX SUBUNIT NEMF"/>
    <property type="match status" value="1"/>
</dbReference>
<dbReference type="GO" id="GO:1990112">
    <property type="term" value="C:RQC complex"/>
    <property type="evidence" value="ECO:0007669"/>
    <property type="project" value="TreeGrafter"/>
</dbReference>
<evidence type="ECO:0000313" key="3">
    <source>
        <dbReference type="EMBL" id="HHS48260.1"/>
    </source>
</evidence>
<dbReference type="GO" id="GO:0072344">
    <property type="term" value="P:rescue of stalled ribosome"/>
    <property type="evidence" value="ECO:0007669"/>
    <property type="project" value="TreeGrafter"/>
</dbReference>
<evidence type="ECO:0000256" key="1">
    <source>
        <dbReference type="SAM" id="Coils"/>
    </source>
</evidence>
<dbReference type="EMBL" id="DRZX01000001">
    <property type="protein sequence ID" value="HHS48260.1"/>
    <property type="molecule type" value="Genomic_DNA"/>
</dbReference>
<dbReference type="Gene3D" id="2.30.310.10">
    <property type="entry name" value="ibrinogen binding protein from staphylococcus aureus domain"/>
    <property type="match status" value="1"/>
</dbReference>
<organism evidence="3">
    <name type="scientific">Desulfurella acetivorans</name>
    <dbReference type="NCBI Taxonomy" id="33002"/>
    <lineage>
        <taxon>Bacteria</taxon>
        <taxon>Pseudomonadati</taxon>
        <taxon>Campylobacterota</taxon>
        <taxon>Desulfurellia</taxon>
        <taxon>Desulfurellales</taxon>
        <taxon>Desulfurellaceae</taxon>
        <taxon>Desulfurella</taxon>
    </lineage>
</organism>
<dbReference type="PANTHER" id="PTHR15239">
    <property type="entry name" value="NUCLEAR EXPORT MEDIATOR FACTOR NEMF"/>
    <property type="match status" value="1"/>
</dbReference>
<dbReference type="Proteomes" id="UP000886400">
    <property type="component" value="Unassembled WGS sequence"/>
</dbReference>
<dbReference type="GO" id="GO:0000049">
    <property type="term" value="F:tRNA binding"/>
    <property type="evidence" value="ECO:0007669"/>
    <property type="project" value="TreeGrafter"/>
</dbReference>
<proteinExistence type="predicted"/>
<dbReference type="InterPro" id="IPR008532">
    <property type="entry name" value="NFACT_RNA-bd"/>
</dbReference>
<dbReference type="Pfam" id="PF05670">
    <property type="entry name" value="NFACT-R_1"/>
    <property type="match status" value="1"/>
</dbReference>
<sequence length="503" mass="58451">MNNFLFNYYATKIKKNVIGQKITRVDSSFNTVVLNLDSGLSIFFKLDSPSALFFGNYTIEKTQNAFAVNLQKKLNKLKITDVDFCGIERVLILHLLDKRLDIENRYLLIFEIAGRNGNLILTDSNQKIIEAYRLINARQILPNRIYKKPRNMLDITIDDIDVLKKALNKDNILGIDNFTKKFITQENIERFIEVVRKPYDSLFKYTLGEKSFVYPFLFDFGLDVSNIDEKDLFYQIFTQNTQSSTNNTKTINLIEKKINKLNDKIKKIGIDIQKAQDAKKWKLYADTLLANINSIELYSDLVYLTPPGAENKIQIPINTKKTIQDNINTYYKLYKKYKNAKNILESLLNQTKQEHAYLLQIKEHLLNNKIDPKDVKFLFNKKTNPKVIPTDAISYEHFNILGFDVYIGKNAKGNDLILKNASKEDIWMHPKSIPGPHLILKNPKRLQQIDKSLLEQCAQKIREKLGTNDKIEVDYTFVKFVRKPKGFKKGRVIYSNFKTVMVG</sequence>
<dbReference type="Pfam" id="PF05833">
    <property type="entry name" value="NFACT_N"/>
    <property type="match status" value="2"/>
</dbReference>
<name>A0A7C6A600_DESAE</name>
<dbReference type="AlphaFoldDB" id="A0A7C6A600"/>
<evidence type="ECO:0000259" key="2">
    <source>
        <dbReference type="Pfam" id="PF05670"/>
    </source>
</evidence>
<protein>
    <submittedName>
        <fullName evidence="3">DUF814 domain-containing protein</fullName>
    </submittedName>
</protein>
<gene>
    <name evidence="3" type="ORF">ENM99_00040</name>
</gene>